<dbReference type="InterPro" id="IPR051540">
    <property type="entry name" value="S-2-haloacid_dehalogenase"/>
</dbReference>
<evidence type="ECO:0000313" key="2">
    <source>
        <dbReference type="EMBL" id="UXX77618.1"/>
    </source>
</evidence>
<protein>
    <submittedName>
        <fullName evidence="2">HAD family hydrolase</fullName>
    </submittedName>
</protein>
<dbReference type="InterPro" id="IPR023198">
    <property type="entry name" value="PGP-like_dom2"/>
</dbReference>
<keyword evidence="1 2" id="KW-0378">Hydrolase</keyword>
<dbReference type="InterPro" id="IPR023214">
    <property type="entry name" value="HAD_sf"/>
</dbReference>
<dbReference type="SFLD" id="SFLDS00003">
    <property type="entry name" value="Haloacid_Dehalogenase"/>
    <property type="match status" value="1"/>
</dbReference>
<dbReference type="PANTHER" id="PTHR43316:SF8">
    <property type="entry name" value="HAD FAMILY HYDROLASE"/>
    <property type="match status" value="1"/>
</dbReference>
<dbReference type="GO" id="GO:0016787">
    <property type="term" value="F:hydrolase activity"/>
    <property type="evidence" value="ECO:0007669"/>
    <property type="project" value="UniProtKB-KW"/>
</dbReference>
<sequence length="229" mass="26705">MKIIAFDADDTLWHNESYFRETEKKFYALLESYLPEHALAKELFRVEMQNLELYGYGIKAFTLSMIESAMEISEGTIELADIQKLIQYGKELLQMPVELIDDVEQVLQALHGRYKLVLATKGDLLDQHRKLTKSGLGKYFHHIEIMSEKKTLDYERLIRRLDISPNDFIMIGNSLKSDVLPVLALGGTAFHIPYHVTWAHEHVDREIIHENFHSLTRLTDLLPFFKKKE</sequence>
<dbReference type="InterPro" id="IPR036412">
    <property type="entry name" value="HAD-like_sf"/>
</dbReference>
<evidence type="ECO:0000313" key="3">
    <source>
        <dbReference type="Proteomes" id="UP001062165"/>
    </source>
</evidence>
<accession>A0ABY6CUR5</accession>
<evidence type="ECO:0000256" key="1">
    <source>
        <dbReference type="ARBA" id="ARBA00022801"/>
    </source>
</evidence>
<proteinExistence type="predicted"/>
<dbReference type="Proteomes" id="UP001062165">
    <property type="component" value="Chromosome"/>
</dbReference>
<dbReference type="RefSeq" id="WP_263049365.1">
    <property type="nucleotide sequence ID" value="NZ_CP106735.1"/>
</dbReference>
<dbReference type="SUPFAM" id="SSF56784">
    <property type="entry name" value="HAD-like"/>
    <property type="match status" value="1"/>
</dbReference>
<dbReference type="PANTHER" id="PTHR43316">
    <property type="entry name" value="HYDROLASE, HALOACID DELAHOGENASE-RELATED"/>
    <property type="match status" value="1"/>
</dbReference>
<organism evidence="2 3">
    <name type="scientific">Reichenbachiella carrageenanivorans</name>
    <dbReference type="NCBI Taxonomy" id="2979869"/>
    <lineage>
        <taxon>Bacteria</taxon>
        <taxon>Pseudomonadati</taxon>
        <taxon>Bacteroidota</taxon>
        <taxon>Cytophagia</taxon>
        <taxon>Cytophagales</taxon>
        <taxon>Reichenbachiellaceae</taxon>
        <taxon>Reichenbachiella</taxon>
    </lineage>
</organism>
<reference evidence="2" key="1">
    <citation type="submission" date="2022-10" db="EMBL/GenBank/DDBJ databases">
        <title>Comparative genomics and taxonomic characterization of three novel marine species of genus Reichenbachiella exhibiting antioxidant and polysaccharide degradation activities.</title>
        <authorList>
            <person name="Muhammad N."/>
            <person name="Lee Y.-J."/>
            <person name="Ko J."/>
            <person name="Kim S.-G."/>
        </authorList>
    </citation>
    <scope>NUCLEOTIDE SEQUENCE</scope>
    <source>
        <strain evidence="2">Wsw4-B4</strain>
    </source>
</reference>
<dbReference type="Pfam" id="PF00702">
    <property type="entry name" value="Hydrolase"/>
    <property type="match status" value="1"/>
</dbReference>
<dbReference type="SFLD" id="SFLDG01129">
    <property type="entry name" value="C1.5:_HAD__Beta-PGM__Phosphata"/>
    <property type="match status" value="1"/>
</dbReference>
<dbReference type="EMBL" id="CP106735">
    <property type="protein sequence ID" value="UXX77618.1"/>
    <property type="molecule type" value="Genomic_DNA"/>
</dbReference>
<gene>
    <name evidence="2" type="ORF">N7E81_09580</name>
</gene>
<name>A0ABY6CUR5_9BACT</name>
<dbReference type="Gene3D" id="1.10.150.240">
    <property type="entry name" value="Putative phosphatase, domain 2"/>
    <property type="match status" value="1"/>
</dbReference>
<keyword evidence="3" id="KW-1185">Reference proteome</keyword>
<dbReference type="Gene3D" id="3.40.50.1000">
    <property type="entry name" value="HAD superfamily/HAD-like"/>
    <property type="match status" value="1"/>
</dbReference>